<keyword evidence="2" id="KW-1185">Reference proteome</keyword>
<name>A0ABM9PC61_9FLAO</name>
<evidence type="ECO:0000313" key="1">
    <source>
        <dbReference type="EMBL" id="CAL2103190.1"/>
    </source>
</evidence>
<evidence type="ECO:0000313" key="2">
    <source>
        <dbReference type="Proteomes" id="UP001497527"/>
    </source>
</evidence>
<dbReference type="RefSeq" id="WP_348717244.1">
    <property type="nucleotide sequence ID" value="NZ_CAXJIO010000012.1"/>
</dbReference>
<dbReference type="Proteomes" id="UP001497527">
    <property type="component" value="Unassembled WGS sequence"/>
</dbReference>
<sequence length="385" mass="44465">MLKKEKLIIVLVLLCFSLKAQDKSEKELESQIDSIGLKIDETLTNLDKSYVNQLYDIQALSELFLVESKNKRIQKFNKEFYTGFRENFDFGNILLREIEAGASYDYLGYEKSDDGGYKLLFRLYGEGLNYHKHILKYINGEFKIVDTYIALSGENISDSFGSIYKGVLFKSGLFPKLGKQNGKGTLTDLFIIQKIKKLQAEGKFEEAYELFGTLSDEGKNKKIYKIVNLMIAAELNDEDKYLDAIKSYEDQFPNDVSLYLVSIDGYILKKKYDKALETINNLDKAVGGDSFLNFMKGNIYYLKKNYELSEKLFLETTEEYPSFFEAFDSLLSVYIETDKTQEALGILDVMIKEFELTKELLGSLVEENFPNFSKKEEVIEWLKQK</sequence>
<organism evidence="1 2">
    <name type="scientific">Tenacibaculum polynesiense</name>
    <dbReference type="NCBI Taxonomy" id="3137857"/>
    <lineage>
        <taxon>Bacteria</taxon>
        <taxon>Pseudomonadati</taxon>
        <taxon>Bacteroidota</taxon>
        <taxon>Flavobacteriia</taxon>
        <taxon>Flavobacteriales</taxon>
        <taxon>Flavobacteriaceae</taxon>
        <taxon>Tenacibaculum</taxon>
    </lineage>
</organism>
<proteinExistence type="predicted"/>
<accession>A0ABM9PC61</accession>
<dbReference type="SUPFAM" id="SSF48452">
    <property type="entry name" value="TPR-like"/>
    <property type="match status" value="1"/>
</dbReference>
<dbReference type="Gene3D" id="1.25.40.10">
    <property type="entry name" value="Tetratricopeptide repeat domain"/>
    <property type="match status" value="1"/>
</dbReference>
<protein>
    <recommendedName>
        <fullName evidence="3">Tetratricopeptide repeat protein</fullName>
    </recommendedName>
</protein>
<comment type="caution">
    <text evidence="1">The sequence shown here is derived from an EMBL/GenBank/DDBJ whole genome shotgun (WGS) entry which is preliminary data.</text>
</comment>
<evidence type="ECO:0008006" key="3">
    <source>
        <dbReference type="Google" id="ProtNLM"/>
    </source>
</evidence>
<dbReference type="EMBL" id="CAXJIO010000012">
    <property type="protein sequence ID" value="CAL2103190.1"/>
    <property type="molecule type" value="Genomic_DNA"/>
</dbReference>
<reference evidence="1 2" key="1">
    <citation type="submission" date="2024-05" db="EMBL/GenBank/DDBJ databases">
        <authorList>
            <person name="Duchaud E."/>
        </authorList>
    </citation>
    <scope>NUCLEOTIDE SEQUENCE [LARGE SCALE GENOMIC DNA]</scope>
    <source>
        <strain evidence="1">Ena-SAMPLE-TAB-13-05-2024-13:56:06:370-140308</strain>
    </source>
</reference>
<gene>
    <name evidence="1" type="ORF">T190423A01A_30304</name>
</gene>
<dbReference type="InterPro" id="IPR011990">
    <property type="entry name" value="TPR-like_helical_dom_sf"/>
</dbReference>